<dbReference type="PANTHER" id="PTHR15348:SF0">
    <property type="entry name" value="PROTEIN DEAD RINGER"/>
    <property type="match status" value="1"/>
</dbReference>
<evidence type="ECO:0000256" key="5">
    <source>
        <dbReference type="PROSITE-ProRule" id="PRU00285"/>
    </source>
</evidence>
<dbReference type="SMART" id="SM00501">
    <property type="entry name" value="BRIGHT"/>
    <property type="match status" value="1"/>
</dbReference>
<dbReference type="GO" id="GO:0003677">
    <property type="term" value="F:DNA binding"/>
    <property type="evidence" value="ECO:0007669"/>
    <property type="project" value="UniProtKB-KW"/>
</dbReference>
<dbReference type="SUPFAM" id="SSF49764">
    <property type="entry name" value="HSP20-like chaperones"/>
    <property type="match status" value="1"/>
</dbReference>
<keyword evidence="1" id="KW-0805">Transcription regulation</keyword>
<evidence type="ECO:0000259" key="8">
    <source>
        <dbReference type="PROSITE" id="PS01031"/>
    </source>
</evidence>
<dbReference type="PROSITE" id="PS51011">
    <property type="entry name" value="ARID"/>
    <property type="match status" value="1"/>
</dbReference>
<sequence length="913" mass="98861">MTEVADGNPVTMSATQDTSSLDRPEVFVSSGLSPCSNDSLGGALKIPVENAVNPDADRETQVEGGASGKTTSESNILPGEVAASHDEVALLAEKQEVLVEADGSKTSLGSPQQDSKDGSIEEPASDAPNAEIADVLPAVEASAVKVSTVETLTVETTTVETSAVENPTEETPAVIVFNVETHATEISTMETHSTETSTVETHTTEISAVETHAVELPVKADLKEEVILVVENAPSKDVVQDVVSGVDKTGGEAEDVIMKDTSADQDAGVQQESLPSPTKDERQDIASESTTVEEAKSTGTEDAAQQSLHKSEVLQNGVTRMVEAVSATNHIISLSATTVTRVENEVVNSIADDTTGRTVDETADKLTEDTGEKLVDEMADRIASKFPGGVADRMADAIADEIADQIADRMADEIADKMADEMADGIADDMADRMADEMADRMADEMADRMADEMADRMADEMADRMADEMAAEMADELADEMADEVIEGDYGRSEGGHENERMDEEENHEVGDMEEEEEMAEDVNKAIDDDYEDDEGTPEEQMAFVEELERFFKQRSLEYKAPKFYGLELNVLKLWRVVSKYGGYDHVTVSKLWRTVGEEFKPPKTCTTISWSFRGFYEKALLDYERFKTGVSAPDSNQRAIQTTGFYLANDQRTASPATPSSEPNMGGTPGSGSGRARRDAAARAMQGWHSQRMGNGDAKEPNPKEKGSGGKHVKKEKKLTNIGRSYEELPTEATLDHDAGGNGLKRKGSNLDLQRAVKAVQARGRPRLYEDSPPSNSAVTGKRSMKQQDSGRRPMKVAKVDGPVGGFDPPIVDEGPKADWVKINVHKHLDCFEIYALVPGLAREEVRIQCEPGGRLVIAGMPEDPENPWGVTPFRKVISLPSRIDAHQTSAVVTLYGQLYVRVPIAEDKSS</sequence>
<comment type="similarity">
    <text evidence="5 6">Belongs to the small heat shock protein (HSP20) family.</text>
</comment>
<dbReference type="InterPro" id="IPR045147">
    <property type="entry name" value="ARI3A/B/C"/>
</dbReference>
<feature type="domain" description="SHSP" evidence="8">
    <location>
        <begin position="816"/>
        <end position="913"/>
    </location>
</feature>
<dbReference type="PROSITE" id="PS01031">
    <property type="entry name" value="SHSP"/>
    <property type="match status" value="1"/>
</dbReference>
<dbReference type="CDD" id="cd06464">
    <property type="entry name" value="ACD_sHsps-like"/>
    <property type="match status" value="1"/>
</dbReference>
<dbReference type="InterPro" id="IPR002068">
    <property type="entry name" value="A-crystallin/Hsp20_dom"/>
</dbReference>
<dbReference type="GO" id="GO:0005634">
    <property type="term" value="C:nucleus"/>
    <property type="evidence" value="ECO:0007669"/>
    <property type="project" value="TreeGrafter"/>
</dbReference>
<dbReference type="CDD" id="cd16100">
    <property type="entry name" value="ARID"/>
    <property type="match status" value="1"/>
</dbReference>
<evidence type="ECO:0000256" key="1">
    <source>
        <dbReference type="ARBA" id="ARBA00023015"/>
    </source>
</evidence>
<dbReference type="Pfam" id="PF01388">
    <property type="entry name" value="ARID"/>
    <property type="match status" value="1"/>
</dbReference>
<feature type="compositionally biased region" description="Polar residues" evidence="7">
    <location>
        <begin position="10"/>
        <end position="19"/>
    </location>
</feature>
<dbReference type="InterPro" id="IPR008978">
    <property type="entry name" value="HSP20-like_chaperone"/>
</dbReference>
<dbReference type="Pfam" id="PF00011">
    <property type="entry name" value="HSP20"/>
    <property type="match status" value="1"/>
</dbReference>
<feature type="compositionally biased region" description="Polar residues" evidence="7">
    <location>
        <begin position="30"/>
        <end position="39"/>
    </location>
</feature>
<organism evidence="10 11">
    <name type="scientific">Ceratodon purpureus</name>
    <name type="common">Fire moss</name>
    <name type="synonym">Dicranum purpureum</name>
    <dbReference type="NCBI Taxonomy" id="3225"/>
    <lineage>
        <taxon>Eukaryota</taxon>
        <taxon>Viridiplantae</taxon>
        <taxon>Streptophyta</taxon>
        <taxon>Embryophyta</taxon>
        <taxon>Bryophyta</taxon>
        <taxon>Bryophytina</taxon>
        <taxon>Bryopsida</taxon>
        <taxon>Dicranidae</taxon>
        <taxon>Pseudoditrichales</taxon>
        <taxon>Ditrichaceae</taxon>
        <taxon>Ceratodon</taxon>
    </lineage>
</organism>
<keyword evidence="4" id="KW-0539">Nucleus</keyword>
<comment type="caution">
    <text evidence="10">The sequence shown here is derived from an EMBL/GenBank/DDBJ whole genome shotgun (WGS) entry which is preliminary data.</text>
</comment>
<feature type="domain" description="ARID" evidence="9">
    <location>
        <begin position="539"/>
        <end position="630"/>
    </location>
</feature>
<accession>A0A8T0HB05</accession>
<feature type="region of interest" description="Disordered" evidence="7">
    <location>
        <begin position="491"/>
        <end position="517"/>
    </location>
</feature>
<keyword evidence="3" id="KW-0804">Transcription</keyword>
<feature type="region of interest" description="Disordered" evidence="7">
    <location>
        <begin position="1"/>
        <end position="82"/>
    </location>
</feature>
<feature type="region of interest" description="Disordered" evidence="7">
    <location>
        <begin position="648"/>
        <end position="813"/>
    </location>
</feature>
<dbReference type="GO" id="GO:0006357">
    <property type="term" value="P:regulation of transcription by RNA polymerase II"/>
    <property type="evidence" value="ECO:0007669"/>
    <property type="project" value="InterPro"/>
</dbReference>
<evidence type="ECO:0000256" key="4">
    <source>
        <dbReference type="ARBA" id="ARBA00023242"/>
    </source>
</evidence>
<feature type="compositionally biased region" description="Basic and acidic residues" evidence="7">
    <location>
        <begin position="491"/>
        <end position="501"/>
    </location>
</feature>
<dbReference type="Gene3D" id="2.60.40.790">
    <property type="match status" value="1"/>
</dbReference>
<dbReference type="Proteomes" id="UP000822688">
    <property type="component" value="Chromosome 7"/>
</dbReference>
<evidence type="ECO:0000256" key="2">
    <source>
        <dbReference type="ARBA" id="ARBA00023125"/>
    </source>
</evidence>
<feature type="compositionally biased region" description="Acidic residues" evidence="7">
    <location>
        <begin position="502"/>
        <end position="517"/>
    </location>
</feature>
<evidence type="ECO:0000313" key="10">
    <source>
        <dbReference type="EMBL" id="KAG0567568.1"/>
    </source>
</evidence>
<name>A0A8T0HB05_CERPU</name>
<gene>
    <name evidence="10" type="ORF">KC19_7G144100</name>
</gene>
<evidence type="ECO:0008006" key="12">
    <source>
        <dbReference type="Google" id="ProtNLM"/>
    </source>
</evidence>
<dbReference type="InterPro" id="IPR001606">
    <property type="entry name" value="ARID_dom"/>
</dbReference>
<dbReference type="Gene3D" id="1.10.150.60">
    <property type="entry name" value="ARID DNA-binding domain"/>
    <property type="match status" value="1"/>
</dbReference>
<reference evidence="10" key="1">
    <citation type="submission" date="2020-06" db="EMBL/GenBank/DDBJ databases">
        <title>WGS assembly of Ceratodon purpureus strain R40.</title>
        <authorList>
            <person name="Carey S.B."/>
            <person name="Jenkins J."/>
            <person name="Shu S."/>
            <person name="Lovell J.T."/>
            <person name="Sreedasyam A."/>
            <person name="Maumus F."/>
            <person name="Tiley G.P."/>
            <person name="Fernandez-Pozo N."/>
            <person name="Barry K."/>
            <person name="Chen C."/>
            <person name="Wang M."/>
            <person name="Lipzen A."/>
            <person name="Daum C."/>
            <person name="Saski C.A."/>
            <person name="Payton A.C."/>
            <person name="Mcbreen J.C."/>
            <person name="Conrad R.E."/>
            <person name="Kollar L.M."/>
            <person name="Olsson S."/>
            <person name="Huttunen S."/>
            <person name="Landis J.B."/>
            <person name="Wickett N.J."/>
            <person name="Johnson M.G."/>
            <person name="Rensing S.A."/>
            <person name="Grimwood J."/>
            <person name="Schmutz J."/>
            <person name="Mcdaniel S.F."/>
        </authorList>
    </citation>
    <scope>NUCLEOTIDE SEQUENCE</scope>
    <source>
        <strain evidence="10">R40</strain>
    </source>
</reference>
<proteinExistence type="inferred from homology"/>
<dbReference type="SUPFAM" id="SSF46774">
    <property type="entry name" value="ARID-like"/>
    <property type="match status" value="1"/>
</dbReference>
<evidence type="ECO:0000256" key="6">
    <source>
        <dbReference type="RuleBase" id="RU003616"/>
    </source>
</evidence>
<protein>
    <recommendedName>
        <fullName evidence="12">AT-rich interactive domain-containing protein 3</fullName>
    </recommendedName>
</protein>
<dbReference type="InterPro" id="IPR036431">
    <property type="entry name" value="ARID_dom_sf"/>
</dbReference>
<evidence type="ECO:0000313" key="11">
    <source>
        <dbReference type="Proteomes" id="UP000822688"/>
    </source>
</evidence>
<feature type="compositionally biased region" description="Polar residues" evidence="7">
    <location>
        <begin position="286"/>
        <end position="307"/>
    </location>
</feature>
<dbReference type="EMBL" id="CM026428">
    <property type="protein sequence ID" value="KAG0567568.1"/>
    <property type="molecule type" value="Genomic_DNA"/>
</dbReference>
<feature type="compositionally biased region" description="Polar residues" evidence="7">
    <location>
        <begin position="648"/>
        <end position="665"/>
    </location>
</feature>
<dbReference type="SMART" id="SM01014">
    <property type="entry name" value="ARID"/>
    <property type="match status" value="1"/>
</dbReference>
<evidence type="ECO:0000256" key="7">
    <source>
        <dbReference type="SAM" id="MobiDB-lite"/>
    </source>
</evidence>
<feature type="compositionally biased region" description="Basic and acidic residues" evidence="7">
    <location>
        <begin position="699"/>
        <end position="710"/>
    </location>
</feature>
<feature type="region of interest" description="Disordered" evidence="7">
    <location>
        <begin position="260"/>
        <end position="307"/>
    </location>
</feature>
<evidence type="ECO:0000256" key="3">
    <source>
        <dbReference type="ARBA" id="ARBA00023163"/>
    </source>
</evidence>
<dbReference type="FunFam" id="1.10.150.60:FF:000032">
    <property type="entry name" value="ARID/BRIGHT DNA-binding domain-containing protein"/>
    <property type="match status" value="1"/>
</dbReference>
<dbReference type="PANTHER" id="PTHR15348">
    <property type="entry name" value="AT-RICH INTERACTIVE DOMAIN-CONTAINING PROTEIN ARID DOMAIN- CONTAINING PROTEIN DEAD RINGER PROTEIN B-CELL REGULATOR OF IGH TRANSCRIPTION BRIGHT"/>
    <property type="match status" value="1"/>
</dbReference>
<feature type="region of interest" description="Disordered" evidence="7">
    <location>
        <begin position="102"/>
        <end position="125"/>
    </location>
</feature>
<evidence type="ECO:0000259" key="9">
    <source>
        <dbReference type="PROSITE" id="PS51011"/>
    </source>
</evidence>
<feature type="compositionally biased region" description="Polar residues" evidence="7">
    <location>
        <begin position="104"/>
        <end position="113"/>
    </location>
</feature>
<keyword evidence="2" id="KW-0238">DNA-binding</keyword>
<dbReference type="AlphaFoldDB" id="A0A8T0HB05"/>
<keyword evidence="11" id="KW-1185">Reference proteome</keyword>